<evidence type="ECO:0000259" key="1">
    <source>
        <dbReference type="Pfam" id="PF06985"/>
    </source>
</evidence>
<dbReference type="InterPro" id="IPR052895">
    <property type="entry name" value="HetReg/Transcr_Mod"/>
</dbReference>
<dbReference type="Proteomes" id="UP000253845">
    <property type="component" value="Unassembled WGS sequence"/>
</dbReference>
<accession>A0A370BW38</accession>
<feature type="domain" description="Heterokaryon incompatibility" evidence="1">
    <location>
        <begin position="126"/>
        <end position="269"/>
    </location>
</feature>
<dbReference type="VEuPathDB" id="FungiDB:M747DRAFT_351875"/>
<dbReference type="PANTHER" id="PTHR24148:SF64">
    <property type="entry name" value="HETEROKARYON INCOMPATIBILITY DOMAIN-CONTAINING PROTEIN"/>
    <property type="match status" value="1"/>
</dbReference>
<sequence>MIRWHDPSCRRPAVSVASGIPCCNYCFAIAIVEQETIVTDSSVPLNKSSHSSPWPSCLISGSQTISKRSTQHGESEFRTDSQESLFPTLPSEDHIRLVRLDAGRIDGLLHVDLEVVHIYNQPAQLFEILSYTSANESEGSDSSHIVFVGKYWDIVYVSYNCQQALRFCRNQDFDRLLWVDLLCIDQANLKEKSQQTSLRRELCLKASKVVAYLGEETSDGREALEFLKSMAITVQEMRTGHEHINEVNRRALRILLERPLFTRLWFLVEVLLARNLELVCGAQSAPWPKAPFALAHEDVPIPDWLFKGEKWYGLTDRDLLPILSQTSSYKCSDPRDKVFAVLSLISQSELDPDYTVSVEKIYIGLAAYLIAVCSSMDVLEFAGLNVKTFDVPCWVPDWSQALSTFSQVLSASDQDLNRKRNKLPGARHVLFHDYLAFKCESHLSVATPILRTCSIRICGLQGSIKRNRGYVHISMALDKRATLFVSFLDRGYEEGPDSLFLLGGCKSPVILREGSAPGSYLLVSACALSLGRPPSNWLLPWASSRVTQQISILRLSSEEKSLIREVHLVIEQTRRQSVALDDTIPVPFSSARDKVFSFSLCLFTGLPELDRQLWRTWEKFNTELGWMFRDQQATWLLLQLLNNLDAAEIQGQGQIKIDRCYEFLALKYSGVEYPSTYAWDLSRFVWSFLKRLDPEQATQKPQCTPTPILKIMMKSLLQIQQWAATTEQLLKIFEYTQTVLGSCWESFPGSHLPQKWVGNYENFNKAVGTDLHQNITDLRPSLDLSCHWDIQEFEDNARARDRLWDVELPPELEPTIDNNMAVHAGFRSLGLELYDERIIDIV</sequence>
<evidence type="ECO:0000313" key="3">
    <source>
        <dbReference type="Proteomes" id="UP000253845"/>
    </source>
</evidence>
<dbReference type="InterPro" id="IPR010730">
    <property type="entry name" value="HET"/>
</dbReference>
<dbReference type="AlphaFoldDB" id="A0A370BW38"/>
<reference evidence="2 3" key="1">
    <citation type="submission" date="2018-07" db="EMBL/GenBank/DDBJ databases">
        <title>Section-level genome sequencing of Aspergillus section Nigri to investigate inter- and intra-species variation.</title>
        <authorList>
            <consortium name="DOE Joint Genome Institute"/>
            <person name="Vesth T.C."/>
            <person name="Nybo J.L."/>
            <person name="Theobald S."/>
            <person name="Frisvad J.C."/>
            <person name="Larsen T.O."/>
            <person name="Nielsen K.F."/>
            <person name="Hoof J.B."/>
            <person name="Brandl J."/>
            <person name="Salamov A."/>
            <person name="Riley R."/>
            <person name="Gladden J.M."/>
            <person name="Phatale P."/>
            <person name="Nielsen M.T."/>
            <person name="Lyhne E.K."/>
            <person name="Kogle M.E."/>
            <person name="Strasser K."/>
            <person name="McDonnell E."/>
            <person name="Barry K."/>
            <person name="Clum A."/>
            <person name="Chen C."/>
            <person name="Nolan M."/>
            <person name="Sandor L."/>
            <person name="Kuo A."/>
            <person name="Lipzen A."/>
            <person name="Hainaut M."/>
            <person name="Drula E."/>
            <person name="Tsang A."/>
            <person name="Magnuson J.K."/>
            <person name="Henrissat B."/>
            <person name="Wiebenga A."/>
            <person name="Simmons B.A."/>
            <person name="Makela M.R."/>
            <person name="De vries R.P."/>
            <person name="Grigoriev I.V."/>
            <person name="Mortensen U.H."/>
            <person name="Baker S.E."/>
            <person name="Andersen M.R."/>
        </authorList>
    </citation>
    <scope>NUCLEOTIDE SEQUENCE [LARGE SCALE GENOMIC DNA]</scope>
    <source>
        <strain evidence="2 3">ATCC 13496</strain>
    </source>
</reference>
<dbReference type="EMBL" id="KZ851917">
    <property type="protein sequence ID" value="RDH19724.1"/>
    <property type="molecule type" value="Genomic_DNA"/>
</dbReference>
<proteinExistence type="predicted"/>
<organism evidence="2 3">
    <name type="scientific">Aspergillus niger ATCC 13496</name>
    <dbReference type="NCBI Taxonomy" id="1353008"/>
    <lineage>
        <taxon>Eukaryota</taxon>
        <taxon>Fungi</taxon>
        <taxon>Dikarya</taxon>
        <taxon>Ascomycota</taxon>
        <taxon>Pezizomycotina</taxon>
        <taxon>Eurotiomycetes</taxon>
        <taxon>Eurotiomycetidae</taxon>
        <taxon>Eurotiales</taxon>
        <taxon>Aspergillaceae</taxon>
        <taxon>Aspergillus</taxon>
        <taxon>Aspergillus subgen. Circumdati</taxon>
    </lineage>
</organism>
<dbReference type="Pfam" id="PF06985">
    <property type="entry name" value="HET"/>
    <property type="match status" value="1"/>
</dbReference>
<dbReference type="PANTHER" id="PTHR24148">
    <property type="entry name" value="ANKYRIN REPEAT DOMAIN-CONTAINING PROTEIN 39 HOMOLOG-RELATED"/>
    <property type="match status" value="1"/>
</dbReference>
<protein>
    <recommendedName>
        <fullName evidence="1">Heterokaryon incompatibility domain-containing protein</fullName>
    </recommendedName>
</protein>
<evidence type="ECO:0000313" key="2">
    <source>
        <dbReference type="EMBL" id="RDH19724.1"/>
    </source>
</evidence>
<name>A0A370BW38_ASPNG</name>
<gene>
    <name evidence="2" type="ORF">M747DRAFT_351875</name>
</gene>